<evidence type="ECO:0000256" key="2">
    <source>
        <dbReference type="PROSITE-ProRule" id="PRU10007"/>
    </source>
</evidence>
<dbReference type="InterPro" id="IPR029510">
    <property type="entry name" value="Ald_DH_CS_GLU"/>
</dbReference>
<comment type="caution">
    <text evidence="5">The sequence shown here is derived from an EMBL/GenBank/DDBJ whole genome shotgun (WGS) entry which is preliminary data.</text>
</comment>
<evidence type="ECO:0000313" key="5">
    <source>
        <dbReference type="EMBL" id="CAB9527235.1"/>
    </source>
</evidence>
<dbReference type="OrthoDB" id="310895at2759"/>
<dbReference type="AlphaFoldDB" id="A0A9N8EVQ2"/>
<dbReference type="GO" id="GO:0016620">
    <property type="term" value="F:oxidoreductase activity, acting on the aldehyde or oxo group of donors, NAD or NADP as acceptor"/>
    <property type="evidence" value="ECO:0007669"/>
    <property type="project" value="InterPro"/>
</dbReference>
<dbReference type="PROSITE" id="PS00070">
    <property type="entry name" value="ALDEHYDE_DEHYDR_CYS"/>
    <property type="match status" value="1"/>
</dbReference>
<organism evidence="5 6">
    <name type="scientific">Seminavis robusta</name>
    <dbReference type="NCBI Taxonomy" id="568900"/>
    <lineage>
        <taxon>Eukaryota</taxon>
        <taxon>Sar</taxon>
        <taxon>Stramenopiles</taxon>
        <taxon>Ochrophyta</taxon>
        <taxon>Bacillariophyta</taxon>
        <taxon>Bacillariophyceae</taxon>
        <taxon>Bacillariophycidae</taxon>
        <taxon>Naviculales</taxon>
        <taxon>Naviculaceae</taxon>
        <taxon>Seminavis</taxon>
    </lineage>
</organism>
<dbReference type="InterPro" id="IPR016161">
    <property type="entry name" value="Ald_DH/histidinol_DH"/>
</dbReference>
<dbReference type="Gene3D" id="3.40.605.10">
    <property type="entry name" value="Aldehyde Dehydrogenase, Chain A, domain 1"/>
    <property type="match status" value="1"/>
</dbReference>
<evidence type="ECO:0000313" key="6">
    <source>
        <dbReference type="Proteomes" id="UP001153069"/>
    </source>
</evidence>
<gene>
    <name evidence="5" type="ORF">SEMRO_1962_G308100.1</name>
</gene>
<proteinExistence type="inferred from homology"/>
<protein>
    <submittedName>
        <fullName evidence="5">Aldehyde dehydrogenase</fullName>
    </submittedName>
</protein>
<name>A0A9N8EVQ2_9STRA</name>
<evidence type="ECO:0000256" key="3">
    <source>
        <dbReference type="RuleBase" id="RU003345"/>
    </source>
</evidence>
<comment type="similarity">
    <text evidence="3">Belongs to the aldehyde dehydrogenase family.</text>
</comment>
<evidence type="ECO:0000256" key="1">
    <source>
        <dbReference type="ARBA" id="ARBA00023002"/>
    </source>
</evidence>
<keyword evidence="6" id="KW-1185">Reference proteome</keyword>
<dbReference type="SUPFAM" id="SSF53720">
    <property type="entry name" value="ALDH-like"/>
    <property type="match status" value="1"/>
</dbReference>
<feature type="domain" description="Aldehyde dehydrogenase" evidence="4">
    <location>
        <begin position="94"/>
        <end position="560"/>
    </location>
</feature>
<accession>A0A9N8EVQ2</accession>
<evidence type="ECO:0000259" key="4">
    <source>
        <dbReference type="Pfam" id="PF00171"/>
    </source>
</evidence>
<dbReference type="PANTHER" id="PTHR11699">
    <property type="entry name" value="ALDEHYDE DEHYDROGENASE-RELATED"/>
    <property type="match status" value="1"/>
</dbReference>
<dbReference type="FunFam" id="3.40.309.10:FF:000009">
    <property type="entry name" value="Aldehyde dehydrogenase A"/>
    <property type="match status" value="1"/>
</dbReference>
<dbReference type="InterPro" id="IPR016160">
    <property type="entry name" value="Ald_DH_CS_CYS"/>
</dbReference>
<dbReference type="InterPro" id="IPR016162">
    <property type="entry name" value="Ald_DH_N"/>
</dbReference>
<dbReference type="InterPro" id="IPR015590">
    <property type="entry name" value="Aldehyde_DH_dom"/>
</dbReference>
<dbReference type="InterPro" id="IPR016163">
    <property type="entry name" value="Ald_DH_C"/>
</dbReference>
<keyword evidence="1 3" id="KW-0560">Oxidoreductase</keyword>
<sequence>MSSGNESCPAPGPSLWDSPWMILAHVVVVSLALLYIQSTHWVYHIALWIEYVTTPVPLIQVEMTDAEAKDDGVTSEPLGADEAISILDPNKPGFIQCYDPATKQHLGEMKAMTAADVHELCVKAKLAQEKWAKTTFAERRLVLRTIQKYICHHVQDICRVASRDSGKVKVDALLGEVLTTCEKIRTINEWGELWLQPSYRPTGPMMVHKSARVEYVPFGIIAPIAPWNYPFHNAINHIISGIFAGNAVVGKVSEHTSWSSSYFDRIVKQALKEHGHDPNLVQTVTGLGEAGAALVAEPLVDKIIFTGSPAIGKKVMEGASKHLKPVILELGGKDPMVFMNDVDLKQVVPWVMRGCFQNCGQNCVGVERVFVYEGVYDEFVAQAEARVKTLRQGGPLECRGNDADVDCGAMVMDGQMDLIQALVDDAVAKGAKLHCGGKRNVSDACKGGQFYEPTMLSGVTPAMRIFQEELFGPVMTVIKVPDNDDAECLKMVNSSCFGLGSSVYGGDAERALKLGRQLKSGMCTINDFASNYLVQALPFGGCKESGFGRFAGIEGLKALCLERAIVTDRIPGVNTTIPPVIDYPIDKQKGLPFCECLIQLFYNESIVDKIKGIGGLIKYG</sequence>
<dbReference type="Gene3D" id="3.40.309.10">
    <property type="entry name" value="Aldehyde Dehydrogenase, Chain A, domain 2"/>
    <property type="match status" value="1"/>
</dbReference>
<feature type="active site" evidence="2">
    <location>
        <position position="329"/>
    </location>
</feature>
<dbReference type="EMBL" id="CAICTM010001960">
    <property type="protein sequence ID" value="CAB9527235.1"/>
    <property type="molecule type" value="Genomic_DNA"/>
</dbReference>
<dbReference type="Pfam" id="PF00171">
    <property type="entry name" value="Aldedh"/>
    <property type="match status" value="1"/>
</dbReference>
<dbReference type="Proteomes" id="UP001153069">
    <property type="component" value="Unassembled WGS sequence"/>
</dbReference>
<dbReference type="PROSITE" id="PS00687">
    <property type="entry name" value="ALDEHYDE_DEHYDR_GLU"/>
    <property type="match status" value="1"/>
</dbReference>
<reference evidence="5" key="1">
    <citation type="submission" date="2020-06" db="EMBL/GenBank/DDBJ databases">
        <authorList>
            <consortium name="Plant Systems Biology data submission"/>
        </authorList>
    </citation>
    <scope>NUCLEOTIDE SEQUENCE</scope>
    <source>
        <strain evidence="5">D6</strain>
    </source>
</reference>